<dbReference type="InterPro" id="IPR015947">
    <property type="entry name" value="PUA-like_sf"/>
</dbReference>
<protein>
    <recommendedName>
        <fullName evidence="1">UPF0310 protein ACFYXQ_37840</fullName>
    </recommendedName>
</protein>
<dbReference type="RefSeq" id="WP_387406429.1">
    <property type="nucleotide sequence ID" value="NZ_JBIAQY010000019.1"/>
</dbReference>
<dbReference type="InterPro" id="IPR002740">
    <property type="entry name" value="EVE_domain"/>
</dbReference>
<name>A0ABW6SB94_9NOCA</name>
<accession>A0ABW6SB94</accession>
<evidence type="ECO:0000313" key="3">
    <source>
        <dbReference type="EMBL" id="MFF3573534.1"/>
    </source>
</evidence>
<dbReference type="EMBL" id="JBIAQY010000019">
    <property type="protein sequence ID" value="MFF3573534.1"/>
    <property type="molecule type" value="Genomic_DNA"/>
</dbReference>
<dbReference type="Proteomes" id="UP001601992">
    <property type="component" value="Unassembled WGS sequence"/>
</dbReference>
<gene>
    <name evidence="3" type="ORF">ACFYXQ_37840</name>
</gene>
<sequence length="160" mass="17660">MTRTARDDRAQWQLIPDPVGTSRYWLAVVSRDHVRCGVELGVAQANHGKRAPVERMRPGDGLVHYSPRTGMREGAVVKAFTALGMIEDRPAWQAEDQDGCFRPWRRAVSYATGVREVPIAALRGELELTSVPNWGVVLRRGLVELSAHDFGGISRAMVGA</sequence>
<reference evidence="3 4" key="1">
    <citation type="submission" date="2024-10" db="EMBL/GenBank/DDBJ databases">
        <title>The Natural Products Discovery Center: Release of the First 8490 Sequenced Strains for Exploring Actinobacteria Biosynthetic Diversity.</title>
        <authorList>
            <person name="Kalkreuter E."/>
            <person name="Kautsar S.A."/>
            <person name="Yang D."/>
            <person name="Bader C.D."/>
            <person name="Teijaro C.N."/>
            <person name="Fluegel L."/>
            <person name="Davis C.M."/>
            <person name="Simpson J.R."/>
            <person name="Lauterbach L."/>
            <person name="Steele A.D."/>
            <person name="Gui C."/>
            <person name="Meng S."/>
            <person name="Li G."/>
            <person name="Viehrig K."/>
            <person name="Ye F."/>
            <person name="Su P."/>
            <person name="Kiefer A.F."/>
            <person name="Nichols A."/>
            <person name="Cepeda A.J."/>
            <person name="Yan W."/>
            <person name="Fan B."/>
            <person name="Jiang Y."/>
            <person name="Adhikari A."/>
            <person name="Zheng C.-J."/>
            <person name="Schuster L."/>
            <person name="Cowan T.M."/>
            <person name="Smanski M.J."/>
            <person name="Chevrette M.G."/>
            <person name="De Carvalho L.P.S."/>
            <person name="Shen B."/>
        </authorList>
    </citation>
    <scope>NUCLEOTIDE SEQUENCE [LARGE SCALE GENOMIC DNA]</scope>
    <source>
        <strain evidence="3 4">NPDC002593</strain>
    </source>
</reference>
<feature type="domain" description="EVE" evidence="2">
    <location>
        <begin position="23"/>
        <end position="154"/>
    </location>
</feature>
<evidence type="ECO:0000313" key="4">
    <source>
        <dbReference type="Proteomes" id="UP001601992"/>
    </source>
</evidence>
<comment type="caution">
    <text evidence="3">The sequence shown here is derived from an EMBL/GenBank/DDBJ whole genome shotgun (WGS) entry which is preliminary data.</text>
</comment>
<dbReference type="SUPFAM" id="SSF88697">
    <property type="entry name" value="PUA domain-like"/>
    <property type="match status" value="1"/>
</dbReference>
<dbReference type="Gene3D" id="3.10.590.10">
    <property type="entry name" value="ph1033 like domains"/>
    <property type="match status" value="1"/>
</dbReference>
<dbReference type="HAMAP" id="MF_00771">
    <property type="entry name" value="UPF0310"/>
    <property type="match status" value="1"/>
</dbReference>
<dbReference type="CDD" id="cd21132">
    <property type="entry name" value="EVE-like"/>
    <property type="match status" value="1"/>
</dbReference>
<keyword evidence="4" id="KW-1185">Reference proteome</keyword>
<evidence type="ECO:0000259" key="2">
    <source>
        <dbReference type="Pfam" id="PF01878"/>
    </source>
</evidence>
<comment type="similarity">
    <text evidence="1">Belongs to the UPF0310 family.</text>
</comment>
<dbReference type="Pfam" id="PF01878">
    <property type="entry name" value="EVE"/>
    <property type="match status" value="1"/>
</dbReference>
<organism evidence="3 4">
    <name type="scientific">Nocardia jiangxiensis</name>
    <dbReference type="NCBI Taxonomy" id="282685"/>
    <lineage>
        <taxon>Bacteria</taxon>
        <taxon>Bacillati</taxon>
        <taxon>Actinomycetota</taxon>
        <taxon>Actinomycetes</taxon>
        <taxon>Mycobacteriales</taxon>
        <taxon>Nocardiaceae</taxon>
        <taxon>Nocardia</taxon>
    </lineage>
</organism>
<evidence type="ECO:0000256" key="1">
    <source>
        <dbReference type="HAMAP-Rule" id="MF_00771"/>
    </source>
</evidence>
<proteinExistence type="inferred from homology"/>
<dbReference type="InterPro" id="IPR022996">
    <property type="entry name" value="UPF0310"/>
</dbReference>